<gene>
    <name evidence="1" type="ORF">ITP53_52595</name>
</gene>
<organism evidence="1 2">
    <name type="scientific">Nonomuraea cypriaca</name>
    <dbReference type="NCBI Taxonomy" id="1187855"/>
    <lineage>
        <taxon>Bacteria</taxon>
        <taxon>Bacillati</taxon>
        <taxon>Actinomycetota</taxon>
        <taxon>Actinomycetes</taxon>
        <taxon>Streptosporangiales</taxon>
        <taxon>Streptosporangiaceae</taxon>
        <taxon>Nonomuraea</taxon>
    </lineage>
</organism>
<evidence type="ECO:0000313" key="2">
    <source>
        <dbReference type="Proteomes" id="UP000605361"/>
    </source>
</evidence>
<accession>A0A931ALH5</accession>
<sequence length="135" mass="14574">MTASLLHRLETTVLVDHYSFDLLDDGGPQEAVPDFGDPSRWLFTGRNAITVVSQDGSPHPARVTVELWSAAPDPTPGGVRAEVRLDSGDLEVNPLVDPDAGWIDLGGPGVYEVEAYQPEDGHYVFRIWNPAGGPP</sequence>
<dbReference type="EMBL" id="JADOGI010000366">
    <property type="protein sequence ID" value="MBF8194173.1"/>
    <property type="molecule type" value="Genomic_DNA"/>
</dbReference>
<dbReference type="AlphaFoldDB" id="A0A931ALH5"/>
<protein>
    <submittedName>
        <fullName evidence="1">Uncharacterized protein</fullName>
    </submittedName>
</protein>
<evidence type="ECO:0000313" key="1">
    <source>
        <dbReference type="EMBL" id="MBF8194173.1"/>
    </source>
</evidence>
<name>A0A931ALH5_9ACTN</name>
<keyword evidence="2" id="KW-1185">Reference proteome</keyword>
<reference evidence="1" key="1">
    <citation type="submission" date="2020-11" db="EMBL/GenBank/DDBJ databases">
        <title>Whole-genome analyses of Nonomuraea sp. K274.</title>
        <authorList>
            <person name="Veyisoglu A."/>
        </authorList>
    </citation>
    <scope>NUCLEOTIDE SEQUENCE</scope>
    <source>
        <strain evidence="1">K274</strain>
    </source>
</reference>
<proteinExistence type="predicted"/>
<comment type="caution">
    <text evidence="1">The sequence shown here is derived from an EMBL/GenBank/DDBJ whole genome shotgun (WGS) entry which is preliminary data.</text>
</comment>
<dbReference type="RefSeq" id="WP_195903007.1">
    <property type="nucleotide sequence ID" value="NZ_JADOGI010000366.1"/>
</dbReference>
<dbReference type="Proteomes" id="UP000605361">
    <property type="component" value="Unassembled WGS sequence"/>
</dbReference>